<dbReference type="AlphaFoldDB" id="A0A3S1BS72"/>
<accession>A0A3S1BS72</accession>
<keyword evidence="2" id="KW-1185">Reference proteome</keyword>
<protein>
    <submittedName>
        <fullName evidence="1">Uncharacterized protein</fullName>
    </submittedName>
</protein>
<dbReference type="Proteomes" id="UP000271974">
    <property type="component" value="Unassembled WGS sequence"/>
</dbReference>
<sequence length="223" mass="23299">MVVVFDGGSGGFGYACDGDDEDDGGDGGGGCFCDGGDGEFGEERCGSGVDVSVGDSCCDGGRHVTRRGNWSRREALELASISAEPLCLAQQAWHLTLSLTTRLAGMGSVDGGCMDAWMQWMVDGRHRARGVRSGDWKNLGGSQSVLNAVGVTLISDIADYRGYPPAFPLSDQNPPKSAGLASTILSAGSELNQTLCRAPAVANAWNCSPRFETTRTPLALEVL</sequence>
<name>A0A3S1BS72_ELYCH</name>
<gene>
    <name evidence="1" type="ORF">EGW08_002145</name>
</gene>
<reference evidence="1 2" key="1">
    <citation type="submission" date="2019-01" db="EMBL/GenBank/DDBJ databases">
        <title>A draft genome assembly of the solar-powered sea slug Elysia chlorotica.</title>
        <authorList>
            <person name="Cai H."/>
            <person name="Li Q."/>
            <person name="Fang X."/>
            <person name="Li J."/>
            <person name="Curtis N.E."/>
            <person name="Altenburger A."/>
            <person name="Shibata T."/>
            <person name="Feng M."/>
            <person name="Maeda T."/>
            <person name="Schwartz J.A."/>
            <person name="Shigenobu S."/>
            <person name="Lundholm N."/>
            <person name="Nishiyama T."/>
            <person name="Yang H."/>
            <person name="Hasebe M."/>
            <person name="Li S."/>
            <person name="Pierce S.K."/>
            <person name="Wang J."/>
        </authorList>
    </citation>
    <scope>NUCLEOTIDE SEQUENCE [LARGE SCALE GENOMIC DNA]</scope>
    <source>
        <strain evidence="1">EC2010</strain>
        <tissue evidence="1">Whole organism of an adult</tissue>
    </source>
</reference>
<proteinExistence type="predicted"/>
<organism evidence="1 2">
    <name type="scientific">Elysia chlorotica</name>
    <name type="common">Eastern emerald elysia</name>
    <name type="synonym">Sea slug</name>
    <dbReference type="NCBI Taxonomy" id="188477"/>
    <lineage>
        <taxon>Eukaryota</taxon>
        <taxon>Metazoa</taxon>
        <taxon>Spiralia</taxon>
        <taxon>Lophotrochozoa</taxon>
        <taxon>Mollusca</taxon>
        <taxon>Gastropoda</taxon>
        <taxon>Heterobranchia</taxon>
        <taxon>Euthyneura</taxon>
        <taxon>Panpulmonata</taxon>
        <taxon>Sacoglossa</taxon>
        <taxon>Placobranchoidea</taxon>
        <taxon>Plakobranchidae</taxon>
        <taxon>Elysia</taxon>
    </lineage>
</organism>
<evidence type="ECO:0000313" key="2">
    <source>
        <dbReference type="Proteomes" id="UP000271974"/>
    </source>
</evidence>
<dbReference type="EMBL" id="RQTK01000040">
    <property type="protein sequence ID" value="RUS90103.1"/>
    <property type="molecule type" value="Genomic_DNA"/>
</dbReference>
<evidence type="ECO:0000313" key="1">
    <source>
        <dbReference type="EMBL" id="RUS90103.1"/>
    </source>
</evidence>
<comment type="caution">
    <text evidence="1">The sequence shown here is derived from an EMBL/GenBank/DDBJ whole genome shotgun (WGS) entry which is preliminary data.</text>
</comment>